<feature type="signal peptide" evidence="1">
    <location>
        <begin position="1"/>
        <end position="22"/>
    </location>
</feature>
<evidence type="ECO:0008006" key="4">
    <source>
        <dbReference type="Google" id="ProtNLM"/>
    </source>
</evidence>
<keyword evidence="1" id="KW-0732">Signal</keyword>
<comment type="caution">
    <text evidence="2">The sequence shown here is derived from an EMBL/GenBank/DDBJ whole genome shotgun (WGS) entry which is preliminary data.</text>
</comment>
<evidence type="ECO:0000256" key="1">
    <source>
        <dbReference type="SAM" id="SignalP"/>
    </source>
</evidence>
<keyword evidence="3" id="KW-1185">Reference proteome</keyword>
<protein>
    <recommendedName>
        <fullName evidence="4">Secreted protein</fullName>
    </recommendedName>
</protein>
<accession>A0ABR2N6V9</accession>
<evidence type="ECO:0000313" key="3">
    <source>
        <dbReference type="Proteomes" id="UP001396334"/>
    </source>
</evidence>
<dbReference type="Proteomes" id="UP001396334">
    <property type="component" value="Unassembled WGS sequence"/>
</dbReference>
<evidence type="ECO:0000313" key="2">
    <source>
        <dbReference type="EMBL" id="KAK8971908.1"/>
    </source>
</evidence>
<dbReference type="EMBL" id="JBBPBN010000237">
    <property type="protein sequence ID" value="KAK8971908.1"/>
    <property type="molecule type" value="Genomic_DNA"/>
</dbReference>
<feature type="chain" id="PRO_5046655599" description="Secreted protein" evidence="1">
    <location>
        <begin position="23"/>
        <end position="193"/>
    </location>
</feature>
<sequence length="193" mass="20534">MPLAAAWLRLATEVLGLPSAHASAFIGVPSALCVCCFGRPCLATQFQEPAWLGFGVMSPHKRLCVLRVGPCGCCCCEPESPLGVRQRPFSLVRLMRCSHTPLQVRLACALALLHAPFGLYVPAKRSLVCSHRSSGACLCCTPPSMRSAHLGALLLAPRRLALSHTPVHVLVVPCCAFPGHLTPSLDAHPCVPD</sequence>
<proteinExistence type="predicted"/>
<gene>
    <name evidence="2" type="ORF">V6N11_027675</name>
</gene>
<name>A0ABR2N6V9_9ROSI</name>
<organism evidence="2 3">
    <name type="scientific">Hibiscus sabdariffa</name>
    <name type="common">roselle</name>
    <dbReference type="NCBI Taxonomy" id="183260"/>
    <lineage>
        <taxon>Eukaryota</taxon>
        <taxon>Viridiplantae</taxon>
        <taxon>Streptophyta</taxon>
        <taxon>Embryophyta</taxon>
        <taxon>Tracheophyta</taxon>
        <taxon>Spermatophyta</taxon>
        <taxon>Magnoliopsida</taxon>
        <taxon>eudicotyledons</taxon>
        <taxon>Gunneridae</taxon>
        <taxon>Pentapetalae</taxon>
        <taxon>rosids</taxon>
        <taxon>malvids</taxon>
        <taxon>Malvales</taxon>
        <taxon>Malvaceae</taxon>
        <taxon>Malvoideae</taxon>
        <taxon>Hibiscus</taxon>
    </lineage>
</organism>
<reference evidence="2 3" key="1">
    <citation type="journal article" date="2024" name="G3 (Bethesda)">
        <title>Genome assembly of Hibiscus sabdariffa L. provides insights into metabolisms of medicinal natural products.</title>
        <authorList>
            <person name="Kim T."/>
        </authorList>
    </citation>
    <scope>NUCLEOTIDE SEQUENCE [LARGE SCALE GENOMIC DNA]</scope>
    <source>
        <strain evidence="2">TK-2024</strain>
        <tissue evidence="2">Old leaves</tissue>
    </source>
</reference>